<evidence type="ECO:0000313" key="1">
    <source>
        <dbReference type="EMBL" id="PPQ73564.1"/>
    </source>
</evidence>
<dbReference type="AlphaFoldDB" id="A0A409W4W8"/>
<protein>
    <submittedName>
        <fullName evidence="1">Uncharacterized protein</fullName>
    </submittedName>
</protein>
<sequence length="340" mass="39022">MPFYNKMPTSDRLEPFTGHSAFGLVADSSNLALFAASSGYGLASDTSSLAISSARSGKTIDEILREAGIDSYTNDFFLGIAHWALRERAVLTFFREMTGQWSSWQNKALEESFGTIYYTQEEDRWEGDDRRQVDVLHRRLERLRAWQCAAALGGYANDPPVPADQPPSFPNIKKRDTQGIQYLFLNWLCIECMQWNRTLADVILRQDVSKRVRAALRSPEWHAAVANQLARIDFKDYKDELLGLLLKLLVLNWPEIKAGTVNPIDLYNDVLDADKAIFEEKAARTIPKLFDQVLSDRWIDGIEAFAQREREKFKNFKESSKGVSQDKWEKFVQKEWDYTG</sequence>
<dbReference type="EMBL" id="NHYE01005397">
    <property type="protein sequence ID" value="PPQ73564.1"/>
    <property type="molecule type" value="Genomic_DNA"/>
</dbReference>
<comment type="caution">
    <text evidence="1">The sequence shown here is derived from an EMBL/GenBank/DDBJ whole genome shotgun (WGS) entry which is preliminary data.</text>
</comment>
<dbReference type="Proteomes" id="UP000284706">
    <property type="component" value="Unassembled WGS sequence"/>
</dbReference>
<organism evidence="1 2">
    <name type="scientific">Gymnopilus dilepis</name>
    <dbReference type="NCBI Taxonomy" id="231916"/>
    <lineage>
        <taxon>Eukaryota</taxon>
        <taxon>Fungi</taxon>
        <taxon>Dikarya</taxon>
        <taxon>Basidiomycota</taxon>
        <taxon>Agaricomycotina</taxon>
        <taxon>Agaricomycetes</taxon>
        <taxon>Agaricomycetidae</taxon>
        <taxon>Agaricales</taxon>
        <taxon>Agaricineae</taxon>
        <taxon>Hymenogastraceae</taxon>
        <taxon>Gymnopilus</taxon>
    </lineage>
</organism>
<name>A0A409W4W8_9AGAR</name>
<accession>A0A409W4W8</accession>
<evidence type="ECO:0000313" key="2">
    <source>
        <dbReference type="Proteomes" id="UP000284706"/>
    </source>
</evidence>
<reference evidence="1 2" key="1">
    <citation type="journal article" date="2018" name="Evol. Lett.">
        <title>Horizontal gene cluster transfer increased hallucinogenic mushroom diversity.</title>
        <authorList>
            <person name="Reynolds H.T."/>
            <person name="Vijayakumar V."/>
            <person name="Gluck-Thaler E."/>
            <person name="Korotkin H.B."/>
            <person name="Matheny P.B."/>
            <person name="Slot J.C."/>
        </authorList>
    </citation>
    <scope>NUCLEOTIDE SEQUENCE [LARGE SCALE GENOMIC DNA]</scope>
    <source>
        <strain evidence="1 2">SRW20</strain>
    </source>
</reference>
<dbReference type="InParanoid" id="A0A409W4W8"/>
<keyword evidence="2" id="KW-1185">Reference proteome</keyword>
<dbReference type="OrthoDB" id="10400804at2759"/>
<proteinExistence type="predicted"/>
<gene>
    <name evidence="1" type="ORF">CVT26_010365</name>
</gene>